<feature type="compositionally biased region" description="Basic and acidic residues" evidence="1">
    <location>
        <begin position="267"/>
        <end position="284"/>
    </location>
</feature>
<dbReference type="AlphaFoldDB" id="A0A8J2J1A4"/>
<dbReference type="PANTHER" id="PTHR24148">
    <property type="entry name" value="ANKYRIN REPEAT DOMAIN-CONTAINING PROTEIN 39 HOMOLOG-RELATED"/>
    <property type="match status" value="1"/>
</dbReference>
<protein>
    <recommendedName>
        <fullName evidence="2">BZIP domain-containing protein</fullName>
    </recommendedName>
</protein>
<dbReference type="FunFam" id="1.20.5.170:FF:000031">
    <property type="entry name" value="BZIP transcription factor (MeaB)"/>
    <property type="match status" value="1"/>
</dbReference>
<feature type="domain" description="BZIP" evidence="2">
    <location>
        <begin position="277"/>
        <end position="340"/>
    </location>
</feature>
<dbReference type="PROSITE" id="PS50217">
    <property type="entry name" value="BZIP"/>
    <property type="match status" value="1"/>
</dbReference>
<dbReference type="InterPro" id="IPR004827">
    <property type="entry name" value="bZIP"/>
</dbReference>
<dbReference type="Pfam" id="PF00170">
    <property type="entry name" value="bZIP_1"/>
    <property type="match status" value="1"/>
</dbReference>
<feature type="compositionally biased region" description="Low complexity" evidence="1">
    <location>
        <begin position="175"/>
        <end position="210"/>
    </location>
</feature>
<comment type="caution">
    <text evidence="3">The sequence shown here is derived from an EMBL/GenBank/DDBJ whole genome shotgun (WGS) entry which is preliminary data.</text>
</comment>
<dbReference type="InterPro" id="IPR010730">
    <property type="entry name" value="HET"/>
</dbReference>
<evidence type="ECO:0000256" key="1">
    <source>
        <dbReference type="SAM" id="MobiDB-lite"/>
    </source>
</evidence>
<accession>A0A8J2J1A4</accession>
<dbReference type="Pfam" id="PF26639">
    <property type="entry name" value="Het-6_barrel"/>
    <property type="match status" value="1"/>
</dbReference>
<dbReference type="GO" id="GO:0003700">
    <property type="term" value="F:DNA-binding transcription factor activity"/>
    <property type="evidence" value="ECO:0007669"/>
    <property type="project" value="InterPro"/>
</dbReference>
<gene>
    <name evidence="3" type="ORF">FEQUK3_LOCUS4198</name>
</gene>
<dbReference type="Pfam" id="PF06985">
    <property type="entry name" value="HET"/>
    <property type="match status" value="1"/>
</dbReference>
<dbReference type="InterPro" id="IPR052895">
    <property type="entry name" value="HetReg/Transcr_Mod"/>
</dbReference>
<dbReference type="SMART" id="SM00338">
    <property type="entry name" value="BRLZ"/>
    <property type="match status" value="1"/>
</dbReference>
<name>A0A8J2J1A4_FUSEQ</name>
<sequence>MSAPGQNNVDFDALLDFGEYDGFQSPASLSPAGTSKPTFTSPVNPVVAAPATTTAQSLSGPSHNYDMYRQQTGFVPGAIASTMAVNQTNNTGYQDFRSIDYASTFSPEADLFDFNTSPSQATLGASDMDMDFESQTESQQFFTVDPSSIEQDMDNLPSPPVLPTQTNNVGRLWPGAHSQAALAKAQAQQRQQQQIIQQQQQAQRQGSQAKSRGKAPQPNDPIVEQKITQLLNSMRAKPSMPESQATSPMNNLPRSKKDEEEMDEDERLLASEEGKKLSSKERRQLRNKVSARAFRSRRKEYITQLETEIANKVSENGDLRAQNRALVDENKRLTDLTRMLLSSPSFSNFLDNLSNNPAAAQQTPQLKVEPQPEQRQVPKDINPYNAQQSSQQQIGMAMIPEQNMDFSMLTLDGSFNLQPQVFVVDTPEIPEVIDAAVLSGKSSNFIEPIFDSEEEKLEVPAIERPVEKPEASEPVDAAPIDVEFESDPEFALFHTEAAATTTESPKELDSESLSHVDIFGGVESEKVLARLELIDAGEQECTAALAMSRVQRLSASCDAVTSRLELLTLDLQKLIIETWQYHLSLVSMAGVISPQELSKLERYKYKPFENNYSVRILTLEPGTGDEPLVGHLGFEHLDTNPQYEAISYCWGTDGRSSEIVCDGKPLALTKSIEGALRRMRHATSQRRLWADQVCINQDDIAERSRQVSLMNTIYKGAQRVLVWLGPDSDGVAHAAVTMIHYLDGVFNNEEMHNEFRRAYSEELLKQDAKPWLPFSNMTRLPWFSRMWIVQEIGTAAPATLYWGEAEIDWEILSSVAGVLNTTYHYLRVRFSVFTPNIRYLYKRFVEPDEEYDVNHNRAAFIYELHRARHLLSKDPRDHVYAFLGHFSLGTGSQSLTEIVADYSKSIEDVFYDVAVRELSGCESLLVLSACHAIPATYKRRIMERGDLPTWTPDWRIVPLHLMGTPVTPHRASGGLLPKLHIDNERRALHIRGVRLDYLHRPSWIFWHNAFQFRRNRNAPTRLPIEAVWRDICGGNAPFNLRKRYRNGDSAFFALVQSLTNACIGVDRSRPYESIPKEEWLANGAAYLVRALPRPDAVSPEIKELAETGDGFKWGHEATLITRYRGFAITRRGWFVVGPDIMEAGDVVVVLYGGRTPFLIRRRAGGTWMLVGECYVHGMMNGEVFELEGVEEEEFVIL</sequence>
<organism evidence="3 4">
    <name type="scientific">Fusarium equiseti</name>
    <name type="common">Fusarium scirpi</name>
    <dbReference type="NCBI Taxonomy" id="61235"/>
    <lineage>
        <taxon>Eukaryota</taxon>
        <taxon>Fungi</taxon>
        <taxon>Dikarya</taxon>
        <taxon>Ascomycota</taxon>
        <taxon>Pezizomycotina</taxon>
        <taxon>Sordariomycetes</taxon>
        <taxon>Hypocreomycetidae</taxon>
        <taxon>Hypocreales</taxon>
        <taxon>Nectriaceae</taxon>
        <taxon>Fusarium</taxon>
        <taxon>Fusarium incarnatum-equiseti species complex</taxon>
    </lineage>
</organism>
<feature type="compositionally biased region" description="Polar residues" evidence="1">
    <location>
        <begin position="241"/>
        <end position="253"/>
    </location>
</feature>
<dbReference type="PANTHER" id="PTHR24148:SF64">
    <property type="entry name" value="HETEROKARYON INCOMPATIBILITY DOMAIN-CONTAINING PROTEIN"/>
    <property type="match status" value="1"/>
</dbReference>
<feature type="region of interest" description="Disordered" evidence="1">
    <location>
        <begin position="234"/>
        <end position="292"/>
    </location>
</feature>
<feature type="region of interest" description="Disordered" evidence="1">
    <location>
        <begin position="352"/>
        <end position="379"/>
    </location>
</feature>
<dbReference type="Proteomes" id="UP000693738">
    <property type="component" value="Unassembled WGS sequence"/>
</dbReference>
<evidence type="ECO:0000259" key="2">
    <source>
        <dbReference type="PROSITE" id="PS50217"/>
    </source>
</evidence>
<dbReference type="CDD" id="cd14810">
    <property type="entry name" value="bZIP_u1"/>
    <property type="match status" value="1"/>
</dbReference>
<evidence type="ECO:0000313" key="3">
    <source>
        <dbReference type="EMBL" id="CAG7558449.1"/>
    </source>
</evidence>
<evidence type="ECO:0000313" key="4">
    <source>
        <dbReference type="Proteomes" id="UP000693738"/>
    </source>
</evidence>
<proteinExistence type="predicted"/>
<reference evidence="3" key="1">
    <citation type="submission" date="2021-05" db="EMBL/GenBank/DDBJ databases">
        <authorList>
            <person name="Khan N."/>
        </authorList>
    </citation>
    <scope>NUCLEOTIDE SEQUENCE</scope>
</reference>
<dbReference type="EMBL" id="CAJSTJ010000124">
    <property type="protein sequence ID" value="CAG7558449.1"/>
    <property type="molecule type" value="Genomic_DNA"/>
</dbReference>
<feature type="region of interest" description="Disordered" evidence="1">
    <location>
        <begin position="149"/>
        <end position="222"/>
    </location>
</feature>